<evidence type="ECO:0000256" key="1">
    <source>
        <dbReference type="ARBA" id="ARBA00022723"/>
    </source>
</evidence>
<keyword evidence="3" id="KW-1133">Transmembrane helix</keyword>
<dbReference type="SUPFAM" id="SSF51197">
    <property type="entry name" value="Clavaminate synthase-like"/>
    <property type="match status" value="1"/>
</dbReference>
<organism evidence="4 5">
    <name type="scientific">Heterorhabditis bacteriophora</name>
    <name type="common">Entomopathogenic nematode worm</name>
    <dbReference type="NCBI Taxonomy" id="37862"/>
    <lineage>
        <taxon>Eukaryota</taxon>
        <taxon>Metazoa</taxon>
        <taxon>Ecdysozoa</taxon>
        <taxon>Nematoda</taxon>
        <taxon>Chromadorea</taxon>
        <taxon>Rhabditida</taxon>
        <taxon>Rhabditina</taxon>
        <taxon>Rhabditomorpha</taxon>
        <taxon>Strongyloidea</taxon>
        <taxon>Heterorhabditidae</taxon>
        <taxon>Heterorhabditis</taxon>
    </lineage>
</organism>
<keyword evidence="3" id="KW-0472">Membrane</keyword>
<feature type="region of interest" description="Disordered" evidence="2">
    <location>
        <begin position="1"/>
        <end position="45"/>
    </location>
</feature>
<dbReference type="WBParaSite" id="Hba_07586">
    <property type="protein sequence ID" value="Hba_07586"/>
    <property type="gene ID" value="Hba_07586"/>
</dbReference>
<dbReference type="Gene3D" id="2.60.120.650">
    <property type="entry name" value="Cupin"/>
    <property type="match status" value="1"/>
</dbReference>
<feature type="transmembrane region" description="Helical" evidence="3">
    <location>
        <begin position="415"/>
        <end position="437"/>
    </location>
</feature>
<keyword evidence="3" id="KW-0812">Transmembrane</keyword>
<proteinExistence type="predicted"/>
<dbReference type="PANTHER" id="PTHR23123">
    <property type="entry name" value="PHD/F-BOX CONTAINING PROTEIN"/>
    <property type="match status" value="1"/>
</dbReference>
<dbReference type="GO" id="GO:0046872">
    <property type="term" value="F:metal ion binding"/>
    <property type="evidence" value="ECO:0007669"/>
    <property type="project" value="UniProtKB-KW"/>
</dbReference>
<evidence type="ECO:0000256" key="3">
    <source>
        <dbReference type="SAM" id="Phobius"/>
    </source>
</evidence>
<feature type="compositionally biased region" description="Acidic residues" evidence="2">
    <location>
        <begin position="370"/>
        <end position="381"/>
    </location>
</feature>
<sequence>MPPKRKVRGGLLTKKGESRTTRSTTKKSKANDSESDPSVSSDDEKSFDKDKLLSVMRYNFDELLNEPRFDHPELISIIDPAVSTGVILACFFLFLCNNFVVYILLFCVNFRTTKEDRKTLYNVLSLEFSNTAMEDLIKSPSLVRQIDWVDNHWPDGLRQRYITFNKKGHYTPHHTYPKVQNNYEFHGAQELLSYNHIHYHFSYCLMSVERCYTDFHIDFGGTSVWYHVLKGTKEFVRNPDQTGFFGNVVDKCARIVLKPGFTMIIPAGLFNICSFDFLHLLIFIYLFLYDYIGKLWKEKGGHYKTVSCCKYILEINSINYADYMSGGIQLTESEIPPEGQNDSQDPGSITVIAMHAENSLLYGDHGLEEEADDDEHTEDENQTNNDSPVDKGKVLEDVNESPDPMVYYHEASVRLLLYQLLLLYWNFIIAMNGRIFYNQLKSSLFIYI</sequence>
<evidence type="ECO:0000256" key="2">
    <source>
        <dbReference type="SAM" id="MobiDB-lite"/>
    </source>
</evidence>
<keyword evidence="1" id="KW-0479">Metal-binding</keyword>
<accession>A0A1I7WR03</accession>
<protein>
    <submittedName>
        <fullName evidence="5">JmjC domain-containing protein</fullName>
    </submittedName>
</protein>
<feature type="transmembrane region" description="Helical" evidence="3">
    <location>
        <begin position="86"/>
        <end position="108"/>
    </location>
</feature>
<name>A0A1I7WR03_HETBA</name>
<dbReference type="InterPro" id="IPR050690">
    <property type="entry name" value="JHDM1_Histone_Demethylase"/>
</dbReference>
<reference evidence="5" key="1">
    <citation type="submission" date="2016-11" db="UniProtKB">
        <authorList>
            <consortium name="WormBaseParasite"/>
        </authorList>
    </citation>
    <scope>IDENTIFICATION</scope>
</reference>
<feature type="region of interest" description="Disordered" evidence="2">
    <location>
        <begin position="370"/>
        <end position="396"/>
    </location>
</feature>
<dbReference type="AlphaFoldDB" id="A0A1I7WR03"/>
<evidence type="ECO:0000313" key="5">
    <source>
        <dbReference type="WBParaSite" id="Hba_07586"/>
    </source>
</evidence>
<keyword evidence="4" id="KW-1185">Reference proteome</keyword>
<evidence type="ECO:0000313" key="4">
    <source>
        <dbReference type="Proteomes" id="UP000095283"/>
    </source>
</evidence>
<feature type="transmembrane region" description="Helical" evidence="3">
    <location>
        <begin position="264"/>
        <end position="288"/>
    </location>
</feature>
<dbReference type="Proteomes" id="UP000095283">
    <property type="component" value="Unplaced"/>
</dbReference>